<evidence type="ECO:0000313" key="1">
    <source>
        <dbReference type="EMBL" id="OGC82196.1"/>
    </source>
</evidence>
<dbReference type="EMBL" id="MEWS01000021">
    <property type="protein sequence ID" value="OGC82196.1"/>
    <property type="molecule type" value="Genomic_DNA"/>
</dbReference>
<evidence type="ECO:0000313" key="2">
    <source>
        <dbReference type="Proteomes" id="UP000177521"/>
    </source>
</evidence>
<comment type="caution">
    <text evidence="1">The sequence shown here is derived from an EMBL/GenBank/DDBJ whole genome shotgun (WGS) entry which is preliminary data.</text>
</comment>
<dbReference type="Proteomes" id="UP000177521">
    <property type="component" value="Unassembled WGS sequence"/>
</dbReference>
<name>A0A1F4XKM5_9BACT</name>
<dbReference type="AlphaFoldDB" id="A0A1F4XKM5"/>
<accession>A0A1F4XKM5</accession>
<reference evidence="1 2" key="1">
    <citation type="journal article" date="2016" name="Nat. Commun.">
        <title>Thousands of microbial genomes shed light on interconnected biogeochemical processes in an aquifer system.</title>
        <authorList>
            <person name="Anantharaman K."/>
            <person name="Brown C.T."/>
            <person name="Hug L.A."/>
            <person name="Sharon I."/>
            <person name="Castelle C.J."/>
            <person name="Probst A.J."/>
            <person name="Thomas B.C."/>
            <person name="Singh A."/>
            <person name="Wilkins M.J."/>
            <person name="Karaoz U."/>
            <person name="Brodie E.L."/>
            <person name="Williams K.H."/>
            <person name="Hubbard S.S."/>
            <person name="Banfield J.F."/>
        </authorList>
    </citation>
    <scope>NUCLEOTIDE SEQUENCE [LARGE SCALE GENOMIC DNA]</scope>
</reference>
<organism evidence="1 2">
    <name type="scientific">Candidatus Abawacabacteria bacterium RIFCSPHIGHO2_01_FULL_46_8</name>
    <dbReference type="NCBI Taxonomy" id="1817815"/>
    <lineage>
        <taxon>Bacteria</taxon>
        <taxon>Candidatus Abawacaibacteriota</taxon>
    </lineage>
</organism>
<gene>
    <name evidence="1" type="ORF">A2788_00570</name>
</gene>
<protein>
    <submittedName>
        <fullName evidence="1">Uncharacterized protein</fullName>
    </submittedName>
</protein>
<proteinExistence type="predicted"/>
<sequence>MSESLLAFANLPAFRGRVAEVKVKLDDSGNTLTFLVSLLGALRVHNRQIAAIIERHFGDNSLSYAAFARKAQLVLVCAHLMRLTWMSNQHPLVAEKIEQLCLQAKAWREQGIKHHRLVFSREGNVVYLHLDS</sequence>